<evidence type="ECO:0000313" key="3">
    <source>
        <dbReference type="EMBL" id="CEA06906.1"/>
    </source>
</evidence>
<protein>
    <recommendedName>
        <fullName evidence="4">Auto-transporter adhesin head GIN domain-containing protein</fullName>
    </recommendedName>
</protein>
<feature type="chain" id="PRO_5038608539" description="Auto-transporter adhesin head GIN domain-containing protein" evidence="2">
    <location>
        <begin position="27"/>
        <end position="193"/>
    </location>
</feature>
<proteinExistence type="predicted"/>
<feature type="signal peptide" evidence="2">
    <location>
        <begin position="1"/>
        <end position="26"/>
    </location>
</feature>
<dbReference type="InterPro" id="IPR021417">
    <property type="entry name" value="DUF3060"/>
</dbReference>
<reference evidence="3" key="1">
    <citation type="submission" date="2014-07" db="EMBL/GenBank/DDBJ databases">
        <authorList>
            <person name="Urmite Genomes Urmite Genomes"/>
        </authorList>
    </citation>
    <scope>NUCLEOTIDE SEQUENCE</scope>
    <source>
        <strain evidence="3">11W110_air</strain>
    </source>
</reference>
<dbReference type="AlphaFoldDB" id="A0A078MPY4"/>
<evidence type="ECO:0000256" key="2">
    <source>
        <dbReference type="SAM" id="SignalP"/>
    </source>
</evidence>
<feature type="compositionally biased region" description="Polar residues" evidence="1">
    <location>
        <begin position="80"/>
        <end position="89"/>
    </location>
</feature>
<dbReference type="Pfam" id="PF11259">
    <property type="entry name" value="DUF3060"/>
    <property type="match status" value="1"/>
</dbReference>
<organism evidence="3">
    <name type="scientific">Arthrobacter saudimassiliensis</name>
    <dbReference type="NCBI Taxonomy" id="1461584"/>
    <lineage>
        <taxon>Bacteria</taxon>
        <taxon>Bacillati</taxon>
        <taxon>Actinomycetota</taxon>
        <taxon>Actinomycetes</taxon>
        <taxon>Micrococcales</taxon>
        <taxon>Micrococcaceae</taxon>
        <taxon>Arthrobacter</taxon>
    </lineage>
</organism>
<sequence length="193" mass="19341">MFRTSRVTAPLLTAVAGLALITGCTADPAPSPEETSSSSSAGTPESTAAASPTASGTSAAPSTSGTAITLSRDQEHRITEANTSVSITCSGGGDIDVETNGVSVRTTGECEDIDLHGDDNTASGEDAESLDVEGSNNSANLKNVPEIDVDGTANSVSVEQTGDIDVEGENNSVSYTSGDPVIETEGTNSVTAR</sequence>
<evidence type="ECO:0000256" key="1">
    <source>
        <dbReference type="SAM" id="MobiDB-lite"/>
    </source>
</evidence>
<evidence type="ECO:0008006" key="4">
    <source>
        <dbReference type="Google" id="ProtNLM"/>
    </source>
</evidence>
<gene>
    <name evidence="3" type="ORF">BN1051_00210</name>
</gene>
<keyword evidence="2" id="KW-0732">Signal</keyword>
<feature type="region of interest" description="Disordered" evidence="1">
    <location>
        <begin position="23"/>
        <end position="96"/>
    </location>
</feature>
<dbReference type="PROSITE" id="PS51257">
    <property type="entry name" value="PROKAR_LIPOPROTEIN"/>
    <property type="match status" value="1"/>
</dbReference>
<feature type="region of interest" description="Disordered" evidence="1">
    <location>
        <begin position="109"/>
        <end position="193"/>
    </location>
</feature>
<dbReference type="PATRIC" id="fig|1461584.3.peg.207"/>
<feature type="compositionally biased region" description="Low complexity" evidence="1">
    <location>
        <begin position="32"/>
        <end position="67"/>
    </location>
</feature>
<accession>A0A078MPY4</accession>
<name>A0A078MPY4_9MICC</name>
<dbReference type="EMBL" id="LN483070">
    <property type="protein sequence ID" value="CEA06906.1"/>
    <property type="molecule type" value="Genomic_DNA"/>
</dbReference>